<accession>A0A515DAQ4</accession>
<dbReference type="InterPro" id="IPR006311">
    <property type="entry name" value="TAT_signal"/>
</dbReference>
<dbReference type="KEGG" id="rhf:EUB48_09540"/>
<dbReference type="RefSeq" id="WP_142818652.1">
    <property type="nucleotide sequence ID" value="NZ_CP035503.1"/>
</dbReference>
<organism evidence="3 4">
    <name type="scientific">Rhodoferax sediminis</name>
    <dbReference type="NCBI Taxonomy" id="2509614"/>
    <lineage>
        <taxon>Bacteria</taxon>
        <taxon>Pseudomonadati</taxon>
        <taxon>Pseudomonadota</taxon>
        <taxon>Betaproteobacteria</taxon>
        <taxon>Burkholderiales</taxon>
        <taxon>Comamonadaceae</taxon>
        <taxon>Rhodoferax</taxon>
    </lineage>
</organism>
<reference evidence="3 4" key="1">
    <citation type="submission" date="2019-01" db="EMBL/GenBank/DDBJ databases">
        <title>Genomic insights into a novel species Rhodoferax sp.</title>
        <authorList>
            <person name="Jin L."/>
        </authorList>
    </citation>
    <scope>NUCLEOTIDE SEQUENCE [LARGE SCALE GENOMIC DNA]</scope>
    <source>
        <strain evidence="3 4">CHu59-6-5</strain>
    </source>
</reference>
<dbReference type="GO" id="GO:0016491">
    <property type="term" value="F:oxidoreductase activity"/>
    <property type="evidence" value="ECO:0007669"/>
    <property type="project" value="UniProtKB-KW"/>
</dbReference>
<evidence type="ECO:0000256" key="1">
    <source>
        <dbReference type="ARBA" id="ARBA00023002"/>
    </source>
</evidence>
<protein>
    <submittedName>
        <fullName evidence="3">NADP oxidoreductase</fullName>
    </submittedName>
</protein>
<keyword evidence="1" id="KW-0560">Oxidoreductase</keyword>
<dbReference type="InterPro" id="IPR051267">
    <property type="entry name" value="STEAP_metalloreductase"/>
</dbReference>
<dbReference type="AlphaFoldDB" id="A0A515DAQ4"/>
<feature type="domain" description="Pyrroline-5-carboxylate reductase catalytic N-terminal" evidence="2">
    <location>
        <begin position="46"/>
        <end position="136"/>
    </location>
</feature>
<dbReference type="EMBL" id="CP035503">
    <property type="protein sequence ID" value="QDL37484.1"/>
    <property type="molecule type" value="Genomic_DNA"/>
</dbReference>
<dbReference type="Proteomes" id="UP000316798">
    <property type="component" value="Chromosome"/>
</dbReference>
<dbReference type="Gene3D" id="3.40.50.720">
    <property type="entry name" value="NAD(P)-binding Rossmann-like Domain"/>
    <property type="match status" value="1"/>
</dbReference>
<evidence type="ECO:0000313" key="3">
    <source>
        <dbReference type="EMBL" id="QDL37484.1"/>
    </source>
</evidence>
<name>A0A515DAQ4_9BURK</name>
<dbReference type="PROSITE" id="PS51318">
    <property type="entry name" value="TAT"/>
    <property type="match status" value="1"/>
</dbReference>
<dbReference type="Pfam" id="PF03807">
    <property type="entry name" value="F420_oxidored"/>
    <property type="match status" value="1"/>
</dbReference>
<sequence length="252" mass="25738">MPVQEPLDRRRRGLLITGGALAVGGALQGRQALAQAAGAASGTRLRVGVIGSGHIGGTVGGLWVKAGHPVLFSSRRPDELKGLVAGLGPLARAGTVAQAIAFGDALLIAVPYEALPQIGRDNADALAGKIVLDACNAVGARDGAIADEVERNGIGVTSQKYLPGTRLVRAFNTMSYMILAREANRPDPKMAIPIAGDDASAVLVAAGLVRDAGFEPVVVGKLADASRFQRGGPGYGQSVSAAELRQKLSLPP</sequence>
<evidence type="ECO:0000313" key="4">
    <source>
        <dbReference type="Proteomes" id="UP000316798"/>
    </source>
</evidence>
<dbReference type="PANTHER" id="PTHR14239:SF10">
    <property type="entry name" value="REDUCTASE"/>
    <property type="match status" value="1"/>
</dbReference>
<dbReference type="SUPFAM" id="SSF51735">
    <property type="entry name" value="NAD(P)-binding Rossmann-fold domains"/>
    <property type="match status" value="1"/>
</dbReference>
<dbReference type="InterPro" id="IPR028939">
    <property type="entry name" value="P5C_Rdtase_cat_N"/>
</dbReference>
<dbReference type="OrthoDB" id="5499754at2"/>
<dbReference type="PANTHER" id="PTHR14239">
    <property type="entry name" value="DUDULIN-RELATED"/>
    <property type="match status" value="1"/>
</dbReference>
<proteinExistence type="predicted"/>
<evidence type="ECO:0000259" key="2">
    <source>
        <dbReference type="Pfam" id="PF03807"/>
    </source>
</evidence>
<gene>
    <name evidence="3" type="ORF">EUB48_09540</name>
</gene>
<keyword evidence="4" id="KW-1185">Reference proteome</keyword>
<dbReference type="InterPro" id="IPR036291">
    <property type="entry name" value="NAD(P)-bd_dom_sf"/>
</dbReference>